<evidence type="ECO:0000256" key="17">
    <source>
        <dbReference type="ARBA" id="ARBA00049517"/>
    </source>
</evidence>
<dbReference type="Gene3D" id="3.10.20.30">
    <property type="match status" value="1"/>
</dbReference>
<dbReference type="InterPro" id="IPR005107">
    <property type="entry name" value="CO_DH_flav_C"/>
</dbReference>
<evidence type="ECO:0000256" key="13">
    <source>
        <dbReference type="ARBA" id="ARBA00023027"/>
    </source>
</evidence>
<feature type="binding site" evidence="19">
    <location>
        <position position="389"/>
    </location>
    <ligand>
        <name>FAD</name>
        <dbReference type="ChEBI" id="CHEBI:57692"/>
    </ligand>
</feature>
<dbReference type="InterPro" id="IPR016166">
    <property type="entry name" value="FAD-bd_PCMH"/>
</dbReference>
<dbReference type="InterPro" id="IPR016167">
    <property type="entry name" value="FAD-bd_PCMH_sub1"/>
</dbReference>
<feature type="binding site" evidence="20">
    <location>
        <position position="168"/>
    </location>
    <ligand>
        <name>[2Fe-2S] cluster</name>
        <dbReference type="ChEBI" id="CHEBI:190135"/>
        <label>2</label>
    </ligand>
</feature>
<dbReference type="GO" id="GO:0006145">
    <property type="term" value="P:purine nucleobase catabolic process"/>
    <property type="evidence" value="ECO:0007669"/>
    <property type="project" value="UniProtKB-ARBA"/>
</dbReference>
<dbReference type="PROSITE" id="PS51085">
    <property type="entry name" value="2FE2S_FER_2"/>
    <property type="match status" value="1"/>
</dbReference>
<dbReference type="Pfam" id="PF01315">
    <property type="entry name" value="Ald_Xan_dh_C"/>
    <property type="match status" value="1"/>
</dbReference>
<feature type="binding site" evidence="19">
    <location>
        <position position="903"/>
    </location>
    <ligand>
        <name>substrate</name>
    </ligand>
</feature>
<dbReference type="Proteomes" id="UP000813444">
    <property type="component" value="Unassembled WGS sequence"/>
</dbReference>
<feature type="binding site" evidence="19">
    <location>
        <position position="451"/>
    </location>
    <ligand>
        <name>FAD</name>
        <dbReference type="ChEBI" id="CHEBI:57692"/>
    </ligand>
</feature>
<dbReference type="PROSITE" id="PS00197">
    <property type="entry name" value="2FE2S_FER_1"/>
    <property type="match status" value="1"/>
</dbReference>
<accession>A0A8K0SUC1</accession>
<organism evidence="23 24">
    <name type="scientific">Stachybotrys elegans</name>
    <dbReference type="NCBI Taxonomy" id="80388"/>
    <lineage>
        <taxon>Eukaryota</taxon>
        <taxon>Fungi</taxon>
        <taxon>Dikarya</taxon>
        <taxon>Ascomycota</taxon>
        <taxon>Pezizomycotina</taxon>
        <taxon>Sordariomycetes</taxon>
        <taxon>Hypocreomycetidae</taxon>
        <taxon>Hypocreales</taxon>
        <taxon>Stachybotryaceae</taxon>
        <taxon>Stachybotrys</taxon>
    </lineage>
</organism>
<evidence type="ECO:0000256" key="9">
    <source>
        <dbReference type="ARBA" id="ARBA00022827"/>
    </source>
</evidence>
<comment type="similarity">
    <text evidence="3">Belongs to the xanthine dehydrogenase family.</text>
</comment>
<dbReference type="Gene3D" id="3.30.365.10">
    <property type="entry name" value="Aldehyde oxidase/xanthine dehydrogenase, molybdopterin binding domain"/>
    <property type="match status" value="4"/>
</dbReference>
<evidence type="ECO:0000259" key="22">
    <source>
        <dbReference type="PROSITE" id="PS51387"/>
    </source>
</evidence>
<comment type="catalytic activity">
    <reaction evidence="17">
        <text>hypoxanthine + NAD(+) + H2O = xanthine + NADH + H(+)</text>
        <dbReference type="Rhea" id="RHEA:24670"/>
        <dbReference type="ChEBI" id="CHEBI:15377"/>
        <dbReference type="ChEBI" id="CHEBI:15378"/>
        <dbReference type="ChEBI" id="CHEBI:17368"/>
        <dbReference type="ChEBI" id="CHEBI:17712"/>
        <dbReference type="ChEBI" id="CHEBI:57540"/>
        <dbReference type="ChEBI" id="CHEBI:57945"/>
        <dbReference type="EC" id="1.17.1.4"/>
    </reaction>
</comment>
<dbReference type="InterPro" id="IPR016208">
    <property type="entry name" value="Ald_Oxase/xanthine_DH-like"/>
</dbReference>
<feature type="domain" description="2Fe-2S ferredoxin-type" evidence="21">
    <location>
        <begin position="26"/>
        <end position="112"/>
    </location>
</feature>
<sequence length="1368" mass="150444">MAPIAISPERDSQPEPLATLTAKFDDTLRFYLNGTKVVLDDIDPEVTVLEYLRGIGLTGTKLGCGEGGCGACTIVVSQFNPTTNQIYHASINACLAPLVSLDGKHVITIEGIGNSKRPHPTQERIAKGNGSQCGFCTPGIVMSLYALLRNNPEPTEHDVEEAFDGNLCRCTGYRPILDAAQTFTSKKSCSSGAGSGGGCCMENGSGPANGKCCMADKAEDKDGSFKRFTPPGFIEYDPETELIFPPALKKHEMRPLAFGNKKKKWYRPTTLDELLQIKAVHPQAKIIGGSTETQIEIKFKALQYPVSVYVGDIAELRQYSLKDDHVEVGGNVVLTDLEGICEKAIKHYGEGRTQNFEAMLKQLRYFAGRQIRNVGTPAGNLVTASPISDLNPVLWAANAVLVAKSSTEETEIPMSQFFTGYRKTSLPQDAIIASIRIPVMQEKGEFFRAYKQAKRKDDDIAIVTGALRVKMDDDFIVTECNLIYGGMAAMTVAAKKAMEYLVGRRFTELETLEGAMNALGSDFDLEFSVPGGMASYRKALALGFFYRFYHDVLSKVDAQSEGADKEAIEEIERAISKGQNDEKSSAAYEKEITGKSNPHLAALKHTTGEAQYTDDIPPLRNELHGCWVLSTKAHAKITSIDYSAALDMPGVVDYVDKNDMPSPDANKFGAPRFDEVFFAEGEVRTAGQPIAMILATSALKAQEAARAVKVTYEVLPTILTMEEAIEKESFHPHYREIKRGDVDEGFGKSDYTFTGTARMGGQEHFYLETNACLAVPKMENGEIEIFASTQNANETQAFASRVCDVQANKVVVRVKRLGGGFGGKESRSIVLSSAVALAAKKTGRPVRCMLTREEDMVTMGQRHPFLASYKVGVHKDGRLQALDVDLYNNAGWTFDLSAAVVERAMSHVDGCYSIPHVFVRGRLCKTNTMSNTAFRGFGGPQGMFVIETIMEELSDRLDIPVEKLREINFYKPLEETHFNQPLTDWHVPLMYKQVLEESKYDERRAEIAKFNETHKWRKRGLALIPTKFGISYTALFLNQAGALVHIYHDGSILIAHGGTEMGQGLYTKLSQIAAQALGVSMDEVYISETATNTVANASPTAASASSDLNGYAIFNACQQLNERLAPYREKLGPNASMKDLAHAAYFDRVNLSAQGFYKTPEIGYTWGENKGKMFFYFTQGVAASEVELDTLSGTWTCLRTDIKMDVGHSINPAIDYGQIQGAFVQGLGLFTMEESLWLRNGAMAGNLFTRGPGAYKIPGFRDIPQQFNMSLLKDVEWQDLRTIQRSRGVGEPPLFLGSAVFFAIRDALRSARKAQGVEAEVGANDSAGLLKLESPATPERIRLACEDEIMKRARVMPKEGERSFFVAI</sequence>
<dbReference type="SUPFAM" id="SSF47741">
    <property type="entry name" value="CO dehydrogenase ISP C-domain like"/>
    <property type="match status" value="1"/>
</dbReference>
<dbReference type="InterPro" id="IPR014307">
    <property type="entry name" value="Xanthine_DH_ssu"/>
</dbReference>
<dbReference type="EC" id="1.17.1.4" evidence="4"/>
<evidence type="ECO:0000256" key="7">
    <source>
        <dbReference type="ARBA" id="ARBA00022714"/>
    </source>
</evidence>
<feature type="binding site" evidence="20">
    <location>
        <position position="170"/>
    </location>
    <ligand>
        <name>[2Fe-2S] cluster</name>
        <dbReference type="ChEBI" id="CHEBI:190135"/>
        <label>2</label>
    </ligand>
</feature>
<protein>
    <recommendedName>
        <fullName evidence="4">xanthine dehydrogenase</fullName>
        <ecNumber evidence="4">1.17.1.4</ecNumber>
    </recommendedName>
</protein>
<dbReference type="Pfam" id="PF01799">
    <property type="entry name" value="Fer2_2"/>
    <property type="match status" value="1"/>
</dbReference>
<keyword evidence="13" id="KW-0520">NAD</keyword>
<dbReference type="OrthoDB" id="8300278at2759"/>
<feature type="domain" description="FAD-binding PCMH-type" evidence="22">
    <location>
        <begin position="258"/>
        <end position="442"/>
    </location>
</feature>
<dbReference type="InterPro" id="IPR016169">
    <property type="entry name" value="FAD-bd_PCMH_sub2"/>
</dbReference>
<dbReference type="SMART" id="SM01092">
    <property type="entry name" value="CO_deh_flav_C"/>
    <property type="match status" value="1"/>
</dbReference>
<dbReference type="SMART" id="SM01008">
    <property type="entry name" value="Ald_Xan_dh_C"/>
    <property type="match status" value="1"/>
</dbReference>
<evidence type="ECO:0000256" key="15">
    <source>
        <dbReference type="ARBA" id="ARBA00034078"/>
    </source>
</evidence>
<dbReference type="SUPFAM" id="SSF55447">
    <property type="entry name" value="CO dehydrogenase flavoprotein C-terminal domain-like"/>
    <property type="match status" value="1"/>
</dbReference>
<comment type="cofactor">
    <cofactor evidence="20">
        <name>Mo-molybdopterin</name>
        <dbReference type="ChEBI" id="CHEBI:71302"/>
    </cofactor>
    <text evidence="20">Binds 1 Mo-molybdopterin (Mo-MPT) cofactor per subunit.</text>
</comment>
<dbReference type="SUPFAM" id="SSF54665">
    <property type="entry name" value="CO dehydrogenase molybdoprotein N-domain-like"/>
    <property type="match status" value="1"/>
</dbReference>
<dbReference type="InterPro" id="IPR000674">
    <property type="entry name" value="Ald_Oxase/Xan_DH_a/b"/>
</dbReference>
<evidence type="ECO:0000256" key="3">
    <source>
        <dbReference type="ARBA" id="ARBA00006849"/>
    </source>
</evidence>
<comment type="cofactor">
    <cofactor evidence="1 19">
        <name>FAD</name>
        <dbReference type="ChEBI" id="CHEBI:57692"/>
    </cofactor>
</comment>
<dbReference type="GO" id="GO:0004854">
    <property type="term" value="F:xanthine dehydrogenase activity"/>
    <property type="evidence" value="ECO:0007669"/>
    <property type="project" value="UniProtKB-EC"/>
</dbReference>
<feature type="binding site" evidence="19">
    <location>
        <position position="1033"/>
    </location>
    <ligand>
        <name>substrate</name>
    </ligand>
</feature>
<feature type="binding site" evidence="20">
    <location>
        <position position="935"/>
    </location>
    <ligand>
        <name>Mo-molybdopterin</name>
        <dbReference type="ChEBI" id="CHEBI:71302"/>
    </ligand>
    <ligandPart>
        <name>Mo</name>
        <dbReference type="ChEBI" id="CHEBI:28685"/>
    </ligandPart>
</feature>
<feature type="binding site" evidence="20">
    <location>
        <position position="790"/>
    </location>
    <ligand>
        <name>Mo-molybdopterin</name>
        <dbReference type="ChEBI" id="CHEBI:71302"/>
    </ligand>
    <ligandPart>
        <name>Mo</name>
        <dbReference type="ChEBI" id="CHEBI:28685"/>
    </ligandPart>
</feature>
<dbReference type="GO" id="GO:0071949">
    <property type="term" value="F:FAD binding"/>
    <property type="evidence" value="ECO:0007669"/>
    <property type="project" value="InterPro"/>
</dbReference>
<dbReference type="FunFam" id="3.30.365.10:FF:000004">
    <property type="entry name" value="Xanthine dehydrogenase oxidase"/>
    <property type="match status" value="1"/>
</dbReference>
<feature type="binding site" evidence="19">
    <location>
        <position position="366"/>
    </location>
    <ligand>
        <name>FAD</name>
        <dbReference type="ChEBI" id="CHEBI:57692"/>
    </ligand>
</feature>
<dbReference type="SUPFAM" id="SSF56003">
    <property type="entry name" value="Molybdenum cofactor-binding domain"/>
    <property type="match status" value="1"/>
</dbReference>
<dbReference type="InterPro" id="IPR036856">
    <property type="entry name" value="Ald_Oxase/Xan_DH_a/b_sf"/>
</dbReference>
<feature type="binding site" evidence="19">
    <location>
        <position position="937"/>
    </location>
    <ligand>
        <name>substrate</name>
    </ligand>
</feature>
<feature type="binding site" evidence="20">
    <location>
        <position position="64"/>
    </location>
    <ligand>
        <name>[2Fe-2S] cluster</name>
        <dbReference type="ChEBI" id="CHEBI:190135"/>
        <label>1</label>
    </ligand>
</feature>
<proteinExistence type="inferred from homology"/>
<dbReference type="FunFam" id="3.30.43.10:FF:000001">
    <property type="entry name" value="Xanthine dehydrogenase/oxidase"/>
    <property type="match status" value="1"/>
</dbReference>
<name>A0A8K0SUC1_9HYPO</name>
<dbReference type="Pfam" id="PF03450">
    <property type="entry name" value="CO_deh_flav_C"/>
    <property type="match status" value="1"/>
</dbReference>
<dbReference type="GO" id="GO:0005777">
    <property type="term" value="C:peroxisome"/>
    <property type="evidence" value="ECO:0007669"/>
    <property type="project" value="UniProtKB-SubCell"/>
</dbReference>
<evidence type="ECO:0000256" key="18">
    <source>
        <dbReference type="PIRSR" id="PIRSR000127-1"/>
    </source>
</evidence>
<feature type="binding site" evidence="20">
    <location>
        <position position="821"/>
    </location>
    <ligand>
        <name>Mo-molybdopterin</name>
        <dbReference type="ChEBI" id="CHEBI:71302"/>
    </ligand>
    <ligandPart>
        <name>Mo</name>
        <dbReference type="ChEBI" id="CHEBI:28685"/>
    </ligandPart>
</feature>
<dbReference type="PROSITE" id="PS51387">
    <property type="entry name" value="FAD_PCMH"/>
    <property type="match status" value="1"/>
</dbReference>
<evidence type="ECO:0000259" key="21">
    <source>
        <dbReference type="PROSITE" id="PS51085"/>
    </source>
</evidence>
<dbReference type="PANTHER" id="PTHR45444:SF3">
    <property type="entry name" value="XANTHINE DEHYDROGENASE"/>
    <property type="match status" value="1"/>
</dbReference>
<evidence type="ECO:0000256" key="12">
    <source>
        <dbReference type="ARBA" id="ARBA00023014"/>
    </source>
</evidence>
<dbReference type="Pfam" id="PF00111">
    <property type="entry name" value="Fer2"/>
    <property type="match status" value="1"/>
</dbReference>
<evidence type="ECO:0000313" key="24">
    <source>
        <dbReference type="Proteomes" id="UP000813444"/>
    </source>
</evidence>
<evidence type="ECO:0000313" key="23">
    <source>
        <dbReference type="EMBL" id="KAH7320883.1"/>
    </source>
</evidence>
<dbReference type="PIRSF" id="PIRSF000127">
    <property type="entry name" value="Xanthine_DH"/>
    <property type="match status" value="1"/>
</dbReference>
<evidence type="ECO:0000256" key="14">
    <source>
        <dbReference type="ARBA" id="ARBA00023140"/>
    </source>
</evidence>
<feature type="binding site" evidence="20">
    <location>
        <position position="94"/>
    </location>
    <ligand>
        <name>[2Fe-2S] cluster</name>
        <dbReference type="ChEBI" id="CHEBI:190135"/>
        <label>1</label>
    </ligand>
</feature>
<evidence type="ECO:0000256" key="11">
    <source>
        <dbReference type="ARBA" id="ARBA00023004"/>
    </source>
</evidence>
<dbReference type="Gene3D" id="3.30.465.10">
    <property type="match status" value="1"/>
</dbReference>
<comment type="subcellular location">
    <subcellularLocation>
        <location evidence="2">Peroxisome</location>
    </subcellularLocation>
</comment>
<dbReference type="FunFam" id="3.30.365.10:FF:000001">
    <property type="entry name" value="Xanthine dehydrogenase oxidase"/>
    <property type="match status" value="1"/>
</dbReference>
<reference evidence="23" key="1">
    <citation type="journal article" date="2021" name="Nat. Commun.">
        <title>Genetic determinants of endophytism in the Arabidopsis root mycobiome.</title>
        <authorList>
            <person name="Mesny F."/>
            <person name="Miyauchi S."/>
            <person name="Thiergart T."/>
            <person name="Pickel B."/>
            <person name="Atanasova L."/>
            <person name="Karlsson M."/>
            <person name="Huettel B."/>
            <person name="Barry K.W."/>
            <person name="Haridas S."/>
            <person name="Chen C."/>
            <person name="Bauer D."/>
            <person name="Andreopoulos W."/>
            <person name="Pangilinan J."/>
            <person name="LaButti K."/>
            <person name="Riley R."/>
            <person name="Lipzen A."/>
            <person name="Clum A."/>
            <person name="Drula E."/>
            <person name="Henrissat B."/>
            <person name="Kohler A."/>
            <person name="Grigoriev I.V."/>
            <person name="Martin F.M."/>
            <person name="Hacquard S."/>
        </authorList>
    </citation>
    <scope>NUCLEOTIDE SEQUENCE</scope>
    <source>
        <strain evidence="23">MPI-CAGE-CH-0235</strain>
    </source>
</reference>
<dbReference type="Gene3D" id="3.30.43.10">
    <property type="entry name" value="Uridine Diphospho-n-acetylenolpyruvylglucosamine Reductase, domain 2"/>
    <property type="match status" value="1"/>
</dbReference>
<evidence type="ECO:0000256" key="2">
    <source>
        <dbReference type="ARBA" id="ARBA00004275"/>
    </source>
</evidence>
<dbReference type="InterPro" id="IPR046867">
    <property type="entry name" value="AldOxase/xan_DH_MoCoBD2"/>
</dbReference>
<keyword evidence="9 19" id="KW-0274">FAD</keyword>
<feature type="binding site" evidence="19">
    <location>
        <position position="825"/>
    </location>
    <ligand>
        <name>substrate</name>
    </ligand>
</feature>
<evidence type="ECO:0000256" key="8">
    <source>
        <dbReference type="ARBA" id="ARBA00022723"/>
    </source>
</evidence>
<dbReference type="FunFam" id="3.10.20.30:FF:000015">
    <property type="entry name" value="Aldehyde oxidase 1"/>
    <property type="match status" value="1"/>
</dbReference>
<dbReference type="FunFam" id="3.30.365.10:FF:000002">
    <property type="entry name" value="Xanthine dehydrogenase oxidase"/>
    <property type="match status" value="1"/>
</dbReference>
<keyword evidence="11 20" id="KW-0408">Iron</keyword>
<evidence type="ECO:0000256" key="20">
    <source>
        <dbReference type="PIRSR" id="PIRSR000127-3"/>
    </source>
</evidence>
<comment type="cofactor">
    <cofactor evidence="20">
        <name>[2Fe-2S] cluster</name>
        <dbReference type="ChEBI" id="CHEBI:190135"/>
    </cofactor>
    <text evidence="20">Binds 2 [2Fe-2S] clusters.</text>
</comment>
<comment type="cofactor">
    <cofactor evidence="15">
        <name>[2Fe-2S] cluster</name>
        <dbReference type="ChEBI" id="CHEBI:190135"/>
    </cofactor>
</comment>
<dbReference type="GO" id="GO:0005506">
    <property type="term" value="F:iron ion binding"/>
    <property type="evidence" value="ECO:0007669"/>
    <property type="project" value="InterPro"/>
</dbReference>
<dbReference type="Gene3D" id="1.10.150.120">
    <property type="entry name" value="[2Fe-2S]-binding domain"/>
    <property type="match status" value="1"/>
</dbReference>
<dbReference type="FunFam" id="3.30.465.10:FF:000004">
    <property type="entry name" value="Xanthine dehydrogenase/oxidase"/>
    <property type="match status" value="1"/>
</dbReference>
<dbReference type="InterPro" id="IPR036010">
    <property type="entry name" value="2Fe-2S_ferredoxin-like_sf"/>
</dbReference>
<dbReference type="EMBL" id="JAGPNK010000005">
    <property type="protein sequence ID" value="KAH7320883.1"/>
    <property type="molecule type" value="Genomic_DNA"/>
</dbReference>
<dbReference type="SUPFAM" id="SSF54292">
    <property type="entry name" value="2Fe-2S ferredoxin-like"/>
    <property type="match status" value="1"/>
</dbReference>
<evidence type="ECO:0000256" key="1">
    <source>
        <dbReference type="ARBA" id="ARBA00001974"/>
    </source>
</evidence>
<dbReference type="Pfam" id="PF02738">
    <property type="entry name" value="MoCoBD_1"/>
    <property type="match status" value="1"/>
</dbReference>
<dbReference type="FunFam" id="3.30.365.10:FF:000003">
    <property type="entry name" value="Aldehyde oxidase 1"/>
    <property type="match status" value="1"/>
</dbReference>
<dbReference type="InterPro" id="IPR001041">
    <property type="entry name" value="2Fe-2S_ferredoxin-type"/>
</dbReference>
<dbReference type="InterPro" id="IPR036683">
    <property type="entry name" value="CO_DH_flav_C_dom_sf"/>
</dbReference>
<comment type="catalytic activity">
    <reaction evidence="16">
        <text>xanthine + NAD(+) + H2O = urate + NADH + H(+)</text>
        <dbReference type="Rhea" id="RHEA:16669"/>
        <dbReference type="ChEBI" id="CHEBI:15377"/>
        <dbReference type="ChEBI" id="CHEBI:15378"/>
        <dbReference type="ChEBI" id="CHEBI:17712"/>
        <dbReference type="ChEBI" id="CHEBI:17775"/>
        <dbReference type="ChEBI" id="CHEBI:57540"/>
        <dbReference type="ChEBI" id="CHEBI:57945"/>
        <dbReference type="EC" id="1.17.1.4"/>
    </reaction>
</comment>
<keyword evidence="6" id="KW-0285">Flavoprotein</keyword>
<keyword evidence="14" id="KW-0576">Peroxisome</keyword>
<dbReference type="Gene3D" id="3.90.1170.50">
    <property type="entry name" value="Aldehyde oxidase/xanthine dehydrogenase, a/b hammerhead"/>
    <property type="match status" value="1"/>
</dbReference>
<keyword evidence="7 20" id="KW-0001">2Fe-2S</keyword>
<dbReference type="InterPro" id="IPR036318">
    <property type="entry name" value="FAD-bd_PCMH-like_sf"/>
</dbReference>
<dbReference type="FunFam" id="3.90.1170.50:FF:000001">
    <property type="entry name" value="Aldehyde oxidase 1"/>
    <property type="match status" value="1"/>
</dbReference>
<feature type="binding site" evidence="20">
    <location>
        <position position="136"/>
    </location>
    <ligand>
        <name>[2Fe-2S] cluster</name>
        <dbReference type="ChEBI" id="CHEBI:190135"/>
        <label>2</label>
    </ligand>
</feature>
<keyword evidence="8 20" id="KW-0479">Metal-binding</keyword>
<keyword evidence="12 20" id="KW-0411">Iron-sulfur</keyword>
<evidence type="ECO:0000256" key="19">
    <source>
        <dbReference type="PIRSR" id="PIRSR000127-2"/>
    </source>
</evidence>
<comment type="caution">
    <text evidence="23">The sequence shown here is derived from an EMBL/GenBank/DDBJ whole genome shotgun (WGS) entry which is preliminary data.</text>
</comment>
<dbReference type="SUPFAM" id="SSF56176">
    <property type="entry name" value="FAD-binding/transporter-associated domain-like"/>
    <property type="match status" value="1"/>
</dbReference>
<dbReference type="NCBIfam" id="TIGR02963">
    <property type="entry name" value="xanthine_xdhA"/>
    <property type="match status" value="1"/>
</dbReference>
<feature type="active site" description="Proton acceptor" evidence="18">
    <location>
        <position position="1291"/>
    </location>
</feature>
<dbReference type="InterPro" id="IPR006058">
    <property type="entry name" value="2Fe2S_fd_BS"/>
</dbReference>
<feature type="binding site" evidence="20">
    <location>
        <position position="69"/>
    </location>
    <ligand>
        <name>[2Fe-2S] cluster</name>
        <dbReference type="ChEBI" id="CHEBI:190135"/>
        <label>1</label>
    </ligand>
</feature>
<evidence type="ECO:0000256" key="5">
    <source>
        <dbReference type="ARBA" id="ARBA00022505"/>
    </source>
</evidence>
<evidence type="ECO:0000256" key="10">
    <source>
        <dbReference type="ARBA" id="ARBA00023002"/>
    </source>
</evidence>
<dbReference type="GO" id="GO:0051537">
    <property type="term" value="F:2 iron, 2 sulfur cluster binding"/>
    <property type="evidence" value="ECO:0007669"/>
    <property type="project" value="UniProtKB-KW"/>
</dbReference>
<dbReference type="InterPro" id="IPR037165">
    <property type="entry name" value="AldOxase/xan_DH_Mopterin-bd_sf"/>
</dbReference>
<dbReference type="Pfam" id="PF00941">
    <property type="entry name" value="FAD_binding_5"/>
    <property type="match status" value="1"/>
</dbReference>
<gene>
    <name evidence="23" type="ORF">B0I35DRAFT_351720</name>
</gene>
<dbReference type="InterPro" id="IPR002888">
    <property type="entry name" value="2Fe-2S-bd"/>
</dbReference>
<keyword evidence="24" id="KW-1185">Reference proteome</keyword>
<feature type="binding site" evidence="20">
    <location>
        <position position="72"/>
    </location>
    <ligand>
        <name>[2Fe-2S] cluster</name>
        <dbReference type="ChEBI" id="CHEBI:190135"/>
        <label>1</label>
    </ligand>
</feature>
<feature type="binding site" evidence="20">
    <location>
        <position position="133"/>
    </location>
    <ligand>
        <name>[2Fe-2S] cluster</name>
        <dbReference type="ChEBI" id="CHEBI:190135"/>
        <label>2</label>
    </ligand>
</feature>
<dbReference type="InterPro" id="IPR012675">
    <property type="entry name" value="Beta-grasp_dom_sf"/>
</dbReference>
<dbReference type="InterPro" id="IPR036884">
    <property type="entry name" value="2Fe-2S-bd_dom_sf"/>
</dbReference>
<dbReference type="InterPro" id="IPR002346">
    <property type="entry name" value="Mopterin_DH_FAD-bd"/>
</dbReference>
<evidence type="ECO:0000256" key="6">
    <source>
        <dbReference type="ARBA" id="ARBA00022630"/>
    </source>
</evidence>
<evidence type="ECO:0000256" key="4">
    <source>
        <dbReference type="ARBA" id="ARBA00013123"/>
    </source>
</evidence>
<dbReference type="PANTHER" id="PTHR45444">
    <property type="entry name" value="XANTHINE DEHYDROGENASE"/>
    <property type="match status" value="1"/>
</dbReference>
<evidence type="ECO:0000256" key="16">
    <source>
        <dbReference type="ARBA" id="ARBA00049017"/>
    </source>
</evidence>
<dbReference type="Pfam" id="PF20256">
    <property type="entry name" value="MoCoBD_2"/>
    <property type="match status" value="1"/>
</dbReference>
<dbReference type="Gene3D" id="3.30.390.50">
    <property type="entry name" value="CO dehydrogenase flavoprotein, C-terminal domain"/>
    <property type="match status" value="1"/>
</dbReference>
<dbReference type="InterPro" id="IPR008274">
    <property type="entry name" value="AldOxase/xan_DH_MoCoBD1"/>
</dbReference>
<feature type="binding site" evidence="20">
    <location>
        <position position="1102"/>
    </location>
    <ligand>
        <name>Mo-molybdopterin</name>
        <dbReference type="ChEBI" id="CHEBI:71302"/>
    </ligand>
    <ligandPart>
        <name>Mo</name>
        <dbReference type="ChEBI" id="CHEBI:28685"/>
    </ligandPart>
</feature>
<keyword evidence="5 20" id="KW-0500">Molybdenum</keyword>
<keyword evidence="10" id="KW-0560">Oxidoreductase</keyword>